<dbReference type="PROSITE" id="PS50889">
    <property type="entry name" value="S4"/>
    <property type="match status" value="1"/>
</dbReference>
<proteinExistence type="inferred from homology"/>
<dbReference type="Pfam" id="PF01728">
    <property type="entry name" value="FtsJ"/>
    <property type="match status" value="1"/>
</dbReference>
<dbReference type="InterPro" id="IPR004538">
    <property type="entry name" value="Hemolysin_A/TlyA"/>
</dbReference>
<evidence type="ECO:0000256" key="2">
    <source>
        <dbReference type="ARBA" id="ARBA00029460"/>
    </source>
</evidence>
<reference evidence="5" key="1">
    <citation type="submission" date="2020-12" db="EMBL/GenBank/DDBJ databases">
        <title>M. sibirica DSM 26468T genome.</title>
        <authorList>
            <person name="Thieme N."/>
            <person name="Rettenmaier R."/>
            <person name="Zverlov V."/>
            <person name="Liebl W."/>
        </authorList>
    </citation>
    <scope>NUCLEOTIDE SEQUENCE</scope>
    <source>
        <strain evidence="5">DSM 26468</strain>
    </source>
</reference>
<dbReference type="NCBIfam" id="TIGR00478">
    <property type="entry name" value="tly"/>
    <property type="match status" value="1"/>
</dbReference>
<comment type="similarity">
    <text evidence="2">Belongs to the TlyA family.</text>
</comment>
<feature type="domain" description="RNA-binding S4" evidence="4">
    <location>
        <begin position="3"/>
        <end position="68"/>
    </location>
</feature>
<dbReference type="SUPFAM" id="SSF55174">
    <property type="entry name" value="Alpha-L RNA-binding motif"/>
    <property type="match status" value="1"/>
</dbReference>
<sequence length="279" mass="31118">MKERLDVLLVKRNLAESREKAKAIIMSGNVFVDGQREDKAGSTFPEEVQIDVKGNPLKYVSRGGLKLEKAIEEYGIILKDRICMDVGSSTGGFTDCMLQNGAKLVYAVDVGTNQLAWKLRQDERVISMEKTNVRYLTPDQIKDPISFASIDVSFISLTKVLQPVRELLADDGEIVCLIKPQFEAGREKVGKKGVVRDPKVHQEVIEHVVSYVISIGFDCKDLNYSPIKGPEGNIEYLLYLKKLKIDDTTESPIRGQAITQRMIQKTVDDAHGSLSASEE</sequence>
<dbReference type="EMBL" id="JAEAGR010000003">
    <property type="protein sequence ID" value="MBH1940210.1"/>
    <property type="molecule type" value="Genomic_DNA"/>
</dbReference>
<keyword evidence="5" id="KW-0808">Transferase</keyword>
<dbReference type="SMART" id="SM00363">
    <property type="entry name" value="S4"/>
    <property type="match status" value="1"/>
</dbReference>
<accession>A0A8J7KVI5</accession>
<dbReference type="GO" id="GO:0008168">
    <property type="term" value="F:methyltransferase activity"/>
    <property type="evidence" value="ECO:0007669"/>
    <property type="project" value="UniProtKB-KW"/>
</dbReference>
<dbReference type="InterPro" id="IPR002942">
    <property type="entry name" value="S4_RNA-bd"/>
</dbReference>
<gene>
    <name evidence="5" type="ORF">I5677_04780</name>
</gene>
<dbReference type="SUPFAM" id="SSF53335">
    <property type="entry name" value="S-adenosyl-L-methionine-dependent methyltransferases"/>
    <property type="match status" value="1"/>
</dbReference>
<dbReference type="PIRSF" id="PIRSF005578">
    <property type="entry name" value="TlyA"/>
    <property type="match status" value="1"/>
</dbReference>
<evidence type="ECO:0000259" key="4">
    <source>
        <dbReference type="SMART" id="SM00363"/>
    </source>
</evidence>
<dbReference type="CDD" id="cd00165">
    <property type="entry name" value="S4"/>
    <property type="match status" value="1"/>
</dbReference>
<dbReference type="Pfam" id="PF01479">
    <property type="entry name" value="S4"/>
    <property type="match status" value="1"/>
</dbReference>
<dbReference type="InterPro" id="IPR036986">
    <property type="entry name" value="S4_RNA-bd_sf"/>
</dbReference>
<dbReference type="InterPro" id="IPR029063">
    <property type="entry name" value="SAM-dependent_MTases_sf"/>
</dbReference>
<dbReference type="InterPro" id="IPR002877">
    <property type="entry name" value="RNA_MeTrfase_FtsJ_dom"/>
</dbReference>
<dbReference type="RefSeq" id="WP_197660428.1">
    <property type="nucleotide sequence ID" value="NZ_JAEAGR010000003.1"/>
</dbReference>
<dbReference type="PANTHER" id="PTHR32319">
    <property type="entry name" value="BACTERIAL HEMOLYSIN-LIKE PROTEIN"/>
    <property type="match status" value="1"/>
</dbReference>
<dbReference type="InterPro" id="IPR047048">
    <property type="entry name" value="TlyA"/>
</dbReference>
<evidence type="ECO:0000256" key="3">
    <source>
        <dbReference type="PROSITE-ProRule" id="PRU00182"/>
    </source>
</evidence>
<keyword evidence="6" id="KW-1185">Reference proteome</keyword>
<keyword evidence="1 3" id="KW-0694">RNA-binding</keyword>
<dbReference type="GO" id="GO:0003723">
    <property type="term" value="F:RNA binding"/>
    <property type="evidence" value="ECO:0007669"/>
    <property type="project" value="UniProtKB-KW"/>
</dbReference>
<dbReference type="PANTHER" id="PTHR32319:SF0">
    <property type="entry name" value="BACTERIAL HEMOLYSIN-LIKE PROTEIN"/>
    <property type="match status" value="1"/>
</dbReference>
<organism evidence="5 6">
    <name type="scientific">Mobilitalea sibirica</name>
    <dbReference type="NCBI Taxonomy" id="1462919"/>
    <lineage>
        <taxon>Bacteria</taxon>
        <taxon>Bacillati</taxon>
        <taxon>Bacillota</taxon>
        <taxon>Clostridia</taxon>
        <taxon>Lachnospirales</taxon>
        <taxon>Lachnospiraceae</taxon>
        <taxon>Mobilitalea</taxon>
    </lineage>
</organism>
<evidence type="ECO:0000256" key="1">
    <source>
        <dbReference type="ARBA" id="ARBA00022884"/>
    </source>
</evidence>
<dbReference type="GO" id="GO:0032259">
    <property type="term" value="P:methylation"/>
    <property type="evidence" value="ECO:0007669"/>
    <property type="project" value="UniProtKB-KW"/>
</dbReference>
<protein>
    <submittedName>
        <fullName evidence="5">TlyA family RNA methyltransferase</fullName>
    </submittedName>
</protein>
<evidence type="ECO:0000313" key="6">
    <source>
        <dbReference type="Proteomes" id="UP000623269"/>
    </source>
</evidence>
<dbReference type="AlphaFoldDB" id="A0A8J7KVI5"/>
<comment type="caution">
    <text evidence="5">The sequence shown here is derived from an EMBL/GenBank/DDBJ whole genome shotgun (WGS) entry which is preliminary data.</text>
</comment>
<dbReference type="Proteomes" id="UP000623269">
    <property type="component" value="Unassembled WGS sequence"/>
</dbReference>
<dbReference type="Gene3D" id="3.40.50.150">
    <property type="entry name" value="Vaccinia Virus protein VP39"/>
    <property type="match status" value="1"/>
</dbReference>
<dbReference type="Gene3D" id="3.10.290.10">
    <property type="entry name" value="RNA-binding S4 domain"/>
    <property type="match status" value="1"/>
</dbReference>
<name>A0A8J7KVI5_9FIRM</name>
<evidence type="ECO:0000313" key="5">
    <source>
        <dbReference type="EMBL" id="MBH1940210.1"/>
    </source>
</evidence>
<keyword evidence="5" id="KW-0489">Methyltransferase</keyword>